<dbReference type="EMBL" id="QPFP01000005">
    <property type="protein sequence ID" value="TEB37066.1"/>
    <property type="molecule type" value="Genomic_DNA"/>
</dbReference>
<proteinExistence type="predicted"/>
<evidence type="ECO:0000313" key="1">
    <source>
        <dbReference type="EMBL" id="TEB37066.1"/>
    </source>
</evidence>
<dbReference type="AlphaFoldDB" id="A0A4Y7TSC5"/>
<name>A0A4Y7TSC5_COPMI</name>
<evidence type="ECO:0000313" key="2">
    <source>
        <dbReference type="Proteomes" id="UP000298030"/>
    </source>
</evidence>
<gene>
    <name evidence="1" type="ORF">FA13DRAFT_1094659</name>
</gene>
<protein>
    <submittedName>
        <fullName evidence="1">Uncharacterized protein</fullName>
    </submittedName>
</protein>
<accession>A0A4Y7TSC5</accession>
<dbReference type="Proteomes" id="UP000298030">
    <property type="component" value="Unassembled WGS sequence"/>
</dbReference>
<sequence>MCSMSDRRLSDEWGRRLVQVARFQTKVEFQRVSGTLPTLSAPRWLPSIAARLMHIDTPPNRVRRPHKLGFPRAALGALDNNSTTLVSTGHERHHRLTTPMTVSRRGWLSEIATPLPSPIPWRRRRPPQITPHGLGGLLVVGVRSSSRSHMELSRGSDESVCAYQQGGFREHGCGEAFMKLGRIALLYRCGFCFYLNSRILNQRSTGA</sequence>
<organism evidence="1 2">
    <name type="scientific">Coprinellus micaceus</name>
    <name type="common">Glistening ink-cap mushroom</name>
    <name type="synonym">Coprinus micaceus</name>
    <dbReference type="NCBI Taxonomy" id="71717"/>
    <lineage>
        <taxon>Eukaryota</taxon>
        <taxon>Fungi</taxon>
        <taxon>Dikarya</taxon>
        <taxon>Basidiomycota</taxon>
        <taxon>Agaricomycotina</taxon>
        <taxon>Agaricomycetes</taxon>
        <taxon>Agaricomycetidae</taxon>
        <taxon>Agaricales</taxon>
        <taxon>Agaricineae</taxon>
        <taxon>Psathyrellaceae</taxon>
        <taxon>Coprinellus</taxon>
    </lineage>
</organism>
<comment type="caution">
    <text evidence="1">The sequence shown here is derived from an EMBL/GenBank/DDBJ whole genome shotgun (WGS) entry which is preliminary data.</text>
</comment>
<keyword evidence="2" id="KW-1185">Reference proteome</keyword>
<reference evidence="1 2" key="1">
    <citation type="journal article" date="2019" name="Nat. Ecol. Evol.">
        <title>Megaphylogeny resolves global patterns of mushroom evolution.</title>
        <authorList>
            <person name="Varga T."/>
            <person name="Krizsan K."/>
            <person name="Foldi C."/>
            <person name="Dima B."/>
            <person name="Sanchez-Garcia M."/>
            <person name="Sanchez-Ramirez S."/>
            <person name="Szollosi G.J."/>
            <person name="Szarkandi J.G."/>
            <person name="Papp V."/>
            <person name="Albert L."/>
            <person name="Andreopoulos W."/>
            <person name="Angelini C."/>
            <person name="Antonin V."/>
            <person name="Barry K.W."/>
            <person name="Bougher N.L."/>
            <person name="Buchanan P."/>
            <person name="Buyck B."/>
            <person name="Bense V."/>
            <person name="Catcheside P."/>
            <person name="Chovatia M."/>
            <person name="Cooper J."/>
            <person name="Damon W."/>
            <person name="Desjardin D."/>
            <person name="Finy P."/>
            <person name="Geml J."/>
            <person name="Haridas S."/>
            <person name="Hughes K."/>
            <person name="Justo A."/>
            <person name="Karasinski D."/>
            <person name="Kautmanova I."/>
            <person name="Kiss B."/>
            <person name="Kocsube S."/>
            <person name="Kotiranta H."/>
            <person name="LaButti K.M."/>
            <person name="Lechner B.E."/>
            <person name="Liimatainen K."/>
            <person name="Lipzen A."/>
            <person name="Lukacs Z."/>
            <person name="Mihaltcheva S."/>
            <person name="Morgado L.N."/>
            <person name="Niskanen T."/>
            <person name="Noordeloos M.E."/>
            <person name="Ohm R.A."/>
            <person name="Ortiz-Santana B."/>
            <person name="Ovrebo C."/>
            <person name="Racz N."/>
            <person name="Riley R."/>
            <person name="Savchenko A."/>
            <person name="Shiryaev A."/>
            <person name="Soop K."/>
            <person name="Spirin V."/>
            <person name="Szebenyi C."/>
            <person name="Tomsovsky M."/>
            <person name="Tulloss R.E."/>
            <person name="Uehling J."/>
            <person name="Grigoriev I.V."/>
            <person name="Vagvolgyi C."/>
            <person name="Papp T."/>
            <person name="Martin F.M."/>
            <person name="Miettinen O."/>
            <person name="Hibbett D.S."/>
            <person name="Nagy L.G."/>
        </authorList>
    </citation>
    <scope>NUCLEOTIDE SEQUENCE [LARGE SCALE GENOMIC DNA]</scope>
    <source>
        <strain evidence="1 2">FP101781</strain>
    </source>
</reference>